<gene>
    <name evidence="1" type="ORF">N7492_002171</name>
</gene>
<protein>
    <submittedName>
        <fullName evidence="1">Uncharacterized protein</fullName>
    </submittedName>
</protein>
<reference evidence="1" key="1">
    <citation type="submission" date="2022-11" db="EMBL/GenBank/DDBJ databases">
        <authorList>
            <person name="Petersen C."/>
        </authorList>
    </citation>
    <scope>NUCLEOTIDE SEQUENCE</scope>
    <source>
        <strain evidence="1">IBT 21917</strain>
    </source>
</reference>
<accession>A0A9W9LUZ1</accession>
<evidence type="ECO:0000313" key="2">
    <source>
        <dbReference type="Proteomes" id="UP001146351"/>
    </source>
</evidence>
<organism evidence="1 2">
    <name type="scientific">Penicillium capsulatum</name>
    <dbReference type="NCBI Taxonomy" id="69766"/>
    <lineage>
        <taxon>Eukaryota</taxon>
        <taxon>Fungi</taxon>
        <taxon>Dikarya</taxon>
        <taxon>Ascomycota</taxon>
        <taxon>Pezizomycotina</taxon>
        <taxon>Eurotiomycetes</taxon>
        <taxon>Eurotiomycetidae</taxon>
        <taxon>Eurotiales</taxon>
        <taxon>Aspergillaceae</taxon>
        <taxon>Penicillium</taxon>
    </lineage>
</organism>
<dbReference type="AlphaFoldDB" id="A0A9W9LUZ1"/>
<sequence>MGDRDLIIGQIRGLVDNFLKGYDSSTSIPPIRIVGDTPNSILDGPVFLESIKPIIEEVENAVAACRPDAKTRWIAANKFEGRHSFFVLDVNNVEYEYEFAHTCRTRVPVYVLRLSKAPKIFRQERQDQNLADKLAQMHDLHGKKPLPLFDDHTKPLIYDSPRHLRT</sequence>
<dbReference type="OrthoDB" id="4243861at2759"/>
<comment type="caution">
    <text evidence="1">The sequence shown here is derived from an EMBL/GenBank/DDBJ whole genome shotgun (WGS) entry which is preliminary data.</text>
</comment>
<dbReference type="Proteomes" id="UP001146351">
    <property type="component" value="Unassembled WGS sequence"/>
</dbReference>
<dbReference type="EMBL" id="JAPQKO010000002">
    <property type="protein sequence ID" value="KAJ5178961.1"/>
    <property type="molecule type" value="Genomic_DNA"/>
</dbReference>
<reference evidence="1" key="2">
    <citation type="journal article" date="2023" name="IMA Fungus">
        <title>Comparative genomic study of the Penicillium genus elucidates a diverse pangenome and 15 lateral gene transfer events.</title>
        <authorList>
            <person name="Petersen C."/>
            <person name="Sorensen T."/>
            <person name="Nielsen M.R."/>
            <person name="Sondergaard T.E."/>
            <person name="Sorensen J.L."/>
            <person name="Fitzpatrick D.A."/>
            <person name="Frisvad J.C."/>
            <person name="Nielsen K.L."/>
        </authorList>
    </citation>
    <scope>NUCLEOTIDE SEQUENCE</scope>
    <source>
        <strain evidence="1">IBT 21917</strain>
    </source>
</reference>
<name>A0A9W9LUZ1_9EURO</name>
<keyword evidence="2" id="KW-1185">Reference proteome</keyword>
<evidence type="ECO:0000313" key="1">
    <source>
        <dbReference type="EMBL" id="KAJ5178961.1"/>
    </source>
</evidence>
<proteinExistence type="predicted"/>